<sequence>MEAFVQLQCKHNGQSQLLLLVMQQTLVEINTRLGIAGEHMMRCGLRWREVETWIRDYDRIQSLAVKLIYVQIGCSLIGSLGAFYNGLLLANLAVSLFALVAIESSSQSLGRTYAVLLLCSILLDVAWFILFSHEIWHISSEIYGTFVILSVKLALTMQIIGFSVRLSSSLLWIQMYRLGASYIDNSAPRETDVDSRNSFLNPATPIVSHPSGSDNVSGGAVYDPAYFSSLFEDGRDDASLLGIGQHHGIAVVESPSSAETSRLNPSMSRSYRIEDGDNAARKLRIV</sequence>
<accession>A0AAD1ZUE2</accession>
<dbReference type="PANTHER" id="PTHR35471">
    <property type="entry name" value="OS07G0223700 PROTEIN"/>
    <property type="match status" value="1"/>
</dbReference>
<feature type="transmembrane region" description="Helical" evidence="1">
    <location>
        <begin position="142"/>
        <end position="164"/>
    </location>
</feature>
<evidence type="ECO:0000313" key="2">
    <source>
        <dbReference type="EMBL" id="CAI9774456.1"/>
    </source>
</evidence>
<name>A0AAD1ZUE2_9LAMI</name>
<keyword evidence="1" id="KW-0472">Membrane</keyword>
<proteinExistence type="predicted"/>
<feature type="transmembrane region" description="Helical" evidence="1">
    <location>
        <begin position="114"/>
        <end position="136"/>
    </location>
</feature>
<gene>
    <name evidence="2" type="ORF">FPE_LOCUS21886</name>
</gene>
<evidence type="ECO:0000313" key="3">
    <source>
        <dbReference type="Proteomes" id="UP000834106"/>
    </source>
</evidence>
<evidence type="ECO:0000256" key="1">
    <source>
        <dbReference type="SAM" id="Phobius"/>
    </source>
</evidence>
<organism evidence="2 3">
    <name type="scientific">Fraxinus pennsylvanica</name>
    <dbReference type="NCBI Taxonomy" id="56036"/>
    <lineage>
        <taxon>Eukaryota</taxon>
        <taxon>Viridiplantae</taxon>
        <taxon>Streptophyta</taxon>
        <taxon>Embryophyta</taxon>
        <taxon>Tracheophyta</taxon>
        <taxon>Spermatophyta</taxon>
        <taxon>Magnoliopsida</taxon>
        <taxon>eudicotyledons</taxon>
        <taxon>Gunneridae</taxon>
        <taxon>Pentapetalae</taxon>
        <taxon>asterids</taxon>
        <taxon>lamiids</taxon>
        <taxon>Lamiales</taxon>
        <taxon>Oleaceae</taxon>
        <taxon>Oleeae</taxon>
        <taxon>Fraxinus</taxon>
    </lineage>
</organism>
<keyword evidence="1" id="KW-1133">Transmembrane helix</keyword>
<dbReference type="AlphaFoldDB" id="A0AAD1ZUE2"/>
<dbReference type="Proteomes" id="UP000834106">
    <property type="component" value="Chromosome 13"/>
</dbReference>
<reference evidence="2" key="1">
    <citation type="submission" date="2023-05" db="EMBL/GenBank/DDBJ databases">
        <authorList>
            <person name="Huff M."/>
        </authorList>
    </citation>
    <scope>NUCLEOTIDE SEQUENCE</scope>
</reference>
<dbReference type="PANTHER" id="PTHR35471:SF1">
    <property type="entry name" value="OS07G0223700 PROTEIN"/>
    <property type="match status" value="1"/>
</dbReference>
<keyword evidence="1" id="KW-0812">Transmembrane</keyword>
<feature type="transmembrane region" description="Helical" evidence="1">
    <location>
        <begin position="82"/>
        <end position="102"/>
    </location>
</feature>
<keyword evidence="3" id="KW-1185">Reference proteome</keyword>
<evidence type="ECO:0008006" key="4">
    <source>
        <dbReference type="Google" id="ProtNLM"/>
    </source>
</evidence>
<dbReference type="EMBL" id="OU503048">
    <property type="protein sequence ID" value="CAI9774456.1"/>
    <property type="molecule type" value="Genomic_DNA"/>
</dbReference>
<protein>
    <recommendedName>
        <fullName evidence="4">Transmembrane protein</fullName>
    </recommendedName>
</protein>